<sequence>MELTVKVNVDADEAIEKLERIKQLYEEINQLKNEKPVVNLRIHNGNDVEQIRSYVNKKNAENADLNLI</sequence>
<protein>
    <submittedName>
        <fullName evidence="2">Uncharacterized protein</fullName>
    </submittedName>
</protein>
<dbReference type="Proteomes" id="UP000481807">
    <property type="component" value="Unassembled WGS sequence"/>
</dbReference>
<dbReference type="AlphaFoldDB" id="A0AB36BFL8"/>
<evidence type="ECO:0000256" key="1">
    <source>
        <dbReference type="SAM" id="Coils"/>
    </source>
</evidence>
<accession>A0AB36BFL8</accession>
<dbReference type="RefSeq" id="WP_046467461.1">
    <property type="nucleotide sequence ID" value="NZ_QXWP01000003.1"/>
</dbReference>
<proteinExistence type="predicted"/>
<dbReference type="EMBL" id="QXWP01000003">
    <property type="protein sequence ID" value="NBH30534.1"/>
    <property type="molecule type" value="Genomic_DNA"/>
</dbReference>
<name>A0AB36BFL8_STAWA</name>
<organism evidence="2 3">
    <name type="scientific">Staphylococcus warneri</name>
    <dbReference type="NCBI Taxonomy" id="1292"/>
    <lineage>
        <taxon>Bacteria</taxon>
        <taxon>Bacillati</taxon>
        <taxon>Bacillota</taxon>
        <taxon>Bacilli</taxon>
        <taxon>Bacillales</taxon>
        <taxon>Staphylococcaceae</taxon>
        <taxon>Staphylococcus</taxon>
    </lineage>
</organism>
<comment type="caution">
    <text evidence="2">The sequence shown here is derived from an EMBL/GenBank/DDBJ whole genome shotgun (WGS) entry which is preliminary data.</text>
</comment>
<evidence type="ECO:0000313" key="3">
    <source>
        <dbReference type="Proteomes" id="UP000481807"/>
    </source>
</evidence>
<keyword evidence="1" id="KW-0175">Coiled coil</keyword>
<reference evidence="2 3" key="1">
    <citation type="submission" date="2018-08" db="EMBL/GenBank/DDBJ databases">
        <title>Murine metabolic-syndrome-specific gut microbial biobank.</title>
        <authorList>
            <person name="Liu C."/>
        </authorList>
    </citation>
    <scope>NUCLEOTIDE SEQUENCE [LARGE SCALE GENOMIC DNA]</scope>
    <source>
        <strain evidence="2 3">1XD21-27</strain>
    </source>
</reference>
<gene>
    <name evidence="2" type="ORF">D3Z30_06025</name>
</gene>
<evidence type="ECO:0000313" key="2">
    <source>
        <dbReference type="EMBL" id="NBH30534.1"/>
    </source>
</evidence>
<feature type="coiled-coil region" evidence="1">
    <location>
        <begin position="8"/>
        <end position="41"/>
    </location>
</feature>